<organism evidence="2 3">
    <name type="scientific">Rhodothermus profundi</name>
    <dbReference type="NCBI Taxonomy" id="633813"/>
    <lineage>
        <taxon>Bacteria</taxon>
        <taxon>Pseudomonadati</taxon>
        <taxon>Rhodothermota</taxon>
        <taxon>Rhodothermia</taxon>
        <taxon>Rhodothermales</taxon>
        <taxon>Rhodothermaceae</taxon>
        <taxon>Rhodothermus</taxon>
    </lineage>
</organism>
<sequence>MQTFWAERTVWSEITQRFPLLQQLFSRRTPAGDGRRPERGPSKGTVITICILISTLLWFTFTLQETYTATLNLPVRVVNLPPDQALAMPPPQVVRVQLRGEGYPLVQLYFNPPTVTLDARQDVVDLTGIDLNLPRGVVVESIVPQVVELRKEPRVTRRLPVELRVVIETPPTHDLLYPPRIDPDSVQVSGAASIVARLAAWPTERMHLREVRDSLSLRVPLADTLRPLVTVVPEAVQLYVRVVPFTEGVRELAVRVTGVPSSQRMVTLEPATVRVRFRVPLFQYEAAMTAPDFFATVPYEVIRADTTGRVRPILHLPDGVVIRDVVMIPPALRYYNVLIQ</sequence>
<name>A0A1M6Q808_9BACT</name>
<dbReference type="RefSeq" id="WP_245771891.1">
    <property type="nucleotide sequence ID" value="NZ_FRAU01000001.1"/>
</dbReference>
<proteinExistence type="predicted"/>
<gene>
    <name evidence="2" type="ORF">SAMN04488087_0498</name>
</gene>
<dbReference type="Gene3D" id="2.170.120.40">
    <property type="entry name" value="YbbR-like domain"/>
    <property type="match status" value="1"/>
</dbReference>
<reference evidence="3" key="1">
    <citation type="submission" date="2016-11" db="EMBL/GenBank/DDBJ databases">
        <authorList>
            <person name="Varghese N."/>
            <person name="Submissions S."/>
        </authorList>
    </citation>
    <scope>NUCLEOTIDE SEQUENCE [LARGE SCALE GENOMIC DNA]</scope>
    <source>
        <strain evidence="3">DSM 22212</strain>
    </source>
</reference>
<dbReference type="STRING" id="633813.SAMN04488087_0498"/>
<keyword evidence="1" id="KW-1133">Transmembrane helix</keyword>
<dbReference type="Proteomes" id="UP000185812">
    <property type="component" value="Unassembled WGS sequence"/>
</dbReference>
<dbReference type="PANTHER" id="PTHR37804">
    <property type="entry name" value="CDAA REGULATORY PROTEIN CDAR"/>
    <property type="match status" value="1"/>
</dbReference>
<evidence type="ECO:0000256" key="1">
    <source>
        <dbReference type="SAM" id="Phobius"/>
    </source>
</evidence>
<keyword evidence="3" id="KW-1185">Reference proteome</keyword>
<dbReference type="InterPro" id="IPR053154">
    <property type="entry name" value="c-di-AMP_regulator"/>
</dbReference>
<dbReference type="EMBL" id="FRAU01000001">
    <property type="protein sequence ID" value="SHK16265.1"/>
    <property type="molecule type" value="Genomic_DNA"/>
</dbReference>
<evidence type="ECO:0000313" key="3">
    <source>
        <dbReference type="Proteomes" id="UP000185812"/>
    </source>
</evidence>
<feature type="transmembrane region" description="Helical" evidence="1">
    <location>
        <begin position="44"/>
        <end position="61"/>
    </location>
</feature>
<dbReference type="AlphaFoldDB" id="A0A1M6Q808"/>
<dbReference type="PANTHER" id="PTHR37804:SF1">
    <property type="entry name" value="CDAA REGULATORY PROTEIN CDAR"/>
    <property type="match status" value="1"/>
</dbReference>
<dbReference type="Gene3D" id="2.170.120.30">
    <property type="match status" value="1"/>
</dbReference>
<evidence type="ECO:0008006" key="4">
    <source>
        <dbReference type="Google" id="ProtNLM"/>
    </source>
</evidence>
<keyword evidence="1" id="KW-0812">Transmembrane</keyword>
<protein>
    <recommendedName>
        <fullName evidence="4">YbbR-like protein</fullName>
    </recommendedName>
</protein>
<accession>A0A1M6Q808</accession>
<keyword evidence="1" id="KW-0472">Membrane</keyword>
<evidence type="ECO:0000313" key="2">
    <source>
        <dbReference type="EMBL" id="SHK16265.1"/>
    </source>
</evidence>